<comment type="caution">
    <text evidence="1">The sequence shown here is derived from an EMBL/GenBank/DDBJ whole genome shotgun (WGS) entry which is preliminary data.</text>
</comment>
<keyword evidence="2" id="KW-1185">Reference proteome</keyword>
<name>A0A6A6N6I7_HEVBR</name>
<gene>
    <name evidence="1" type="ORF">GH714_033315</name>
</gene>
<dbReference type="EMBL" id="JAAGAX010000003">
    <property type="protein sequence ID" value="KAF2321057.1"/>
    <property type="molecule type" value="Genomic_DNA"/>
</dbReference>
<accession>A0A6A6N6I7</accession>
<reference evidence="1 2" key="1">
    <citation type="journal article" date="2020" name="Mol. Plant">
        <title>The Chromosome-Based Rubber Tree Genome Provides New Insights into Spurge Genome Evolution and Rubber Biosynthesis.</title>
        <authorList>
            <person name="Liu J."/>
            <person name="Shi C."/>
            <person name="Shi C.C."/>
            <person name="Li W."/>
            <person name="Zhang Q.J."/>
            <person name="Zhang Y."/>
            <person name="Li K."/>
            <person name="Lu H.F."/>
            <person name="Shi C."/>
            <person name="Zhu S.T."/>
            <person name="Xiao Z.Y."/>
            <person name="Nan H."/>
            <person name="Yue Y."/>
            <person name="Zhu X.G."/>
            <person name="Wu Y."/>
            <person name="Hong X.N."/>
            <person name="Fan G.Y."/>
            <person name="Tong Y."/>
            <person name="Zhang D."/>
            <person name="Mao C.L."/>
            <person name="Liu Y.L."/>
            <person name="Hao S.J."/>
            <person name="Liu W.Q."/>
            <person name="Lv M.Q."/>
            <person name="Zhang H.B."/>
            <person name="Liu Y."/>
            <person name="Hu-Tang G.R."/>
            <person name="Wang J.P."/>
            <person name="Wang J.H."/>
            <person name="Sun Y.H."/>
            <person name="Ni S.B."/>
            <person name="Chen W.B."/>
            <person name="Zhang X.C."/>
            <person name="Jiao Y.N."/>
            <person name="Eichler E.E."/>
            <person name="Li G.H."/>
            <person name="Liu X."/>
            <person name="Gao L.Z."/>
        </authorList>
    </citation>
    <scope>NUCLEOTIDE SEQUENCE [LARGE SCALE GENOMIC DNA]</scope>
    <source>
        <strain evidence="2">cv. GT1</strain>
        <tissue evidence="1">Leaf</tissue>
    </source>
</reference>
<sequence>MSQKMIDCKEDQGRLLSLTAAEEVLNWQSFIPPQLSIVPAVQSPSNDSDMIDSSDFDSDDQLADLTGLLMANLLPLLPLKLHYRCYKTSTRPGTINHP</sequence>
<evidence type="ECO:0000313" key="2">
    <source>
        <dbReference type="Proteomes" id="UP000467840"/>
    </source>
</evidence>
<organism evidence="1 2">
    <name type="scientific">Hevea brasiliensis</name>
    <name type="common">Para rubber tree</name>
    <name type="synonym">Siphonia brasiliensis</name>
    <dbReference type="NCBI Taxonomy" id="3981"/>
    <lineage>
        <taxon>Eukaryota</taxon>
        <taxon>Viridiplantae</taxon>
        <taxon>Streptophyta</taxon>
        <taxon>Embryophyta</taxon>
        <taxon>Tracheophyta</taxon>
        <taxon>Spermatophyta</taxon>
        <taxon>Magnoliopsida</taxon>
        <taxon>eudicotyledons</taxon>
        <taxon>Gunneridae</taxon>
        <taxon>Pentapetalae</taxon>
        <taxon>rosids</taxon>
        <taxon>fabids</taxon>
        <taxon>Malpighiales</taxon>
        <taxon>Euphorbiaceae</taxon>
        <taxon>Crotonoideae</taxon>
        <taxon>Micrandreae</taxon>
        <taxon>Hevea</taxon>
    </lineage>
</organism>
<protein>
    <submittedName>
        <fullName evidence="1">Uncharacterized protein</fullName>
    </submittedName>
</protein>
<dbReference type="AlphaFoldDB" id="A0A6A6N6I7"/>
<evidence type="ECO:0000313" key="1">
    <source>
        <dbReference type="EMBL" id="KAF2321057.1"/>
    </source>
</evidence>
<proteinExistence type="predicted"/>
<dbReference type="Proteomes" id="UP000467840">
    <property type="component" value="Chromosome 10"/>
</dbReference>